<sequence length="487" mass="57794">MSDSKVYFKIINSVRQLHNYEYIDIIKPKYIYEYINQGTDLVYAKLETNNPKFKMFKCKKTNKLSANIVRIGKIRKLSDPKTWEYMINLGDDINNIHTANLILNRVKDMNWTDVLKYLLDVMEKNKVIKFSYISKHIIDCIEHHKNDLIKFIYVSTHIIDCISRNKNDMVKIFINKIDITKCSKFYFEKWYKYAINSNNYKIAKYLSPAIINCKFSEEEIKENACILFKIACVNCDFDMIKTIFISGFRCKIYEKLLRALIDKSRLDILKYLVDNDFEIDLTYIYVLRLASREHDISMLKYLVEIGFDISKNYKNCFLVAYYHGNINIVRYIMSIGFDLLIHDVNENIMPFCKKINVITYICDTYMIHSENKLEIIKLLIEYGVDPKANNYEAFLSACKRDHKIIVEYLYNLGIDNDIINEAVIVTYNNNSFETFKFWVTIGIDCKTVLKDIYHNKNDCQGNCRIHCHTHLRQVDEYIQNIERLSKN</sequence>
<dbReference type="GeneID" id="80557961"/>
<evidence type="ECO:0000313" key="3">
    <source>
        <dbReference type="EMBL" id="BCS82756.1"/>
    </source>
</evidence>
<keyword evidence="1" id="KW-0677">Repeat</keyword>
<dbReference type="RefSeq" id="YP_010841364.1">
    <property type="nucleotide sequence ID" value="NC_079139.1"/>
</dbReference>
<keyword evidence="2" id="KW-0040">ANK repeat</keyword>
<dbReference type="EMBL" id="AP024483">
    <property type="protein sequence ID" value="BCS82756.1"/>
    <property type="molecule type" value="Genomic_DNA"/>
</dbReference>
<protein>
    <submittedName>
        <fullName evidence="3">Ankyrin repeat protein</fullName>
    </submittedName>
</protein>
<evidence type="ECO:0000256" key="2">
    <source>
        <dbReference type="ARBA" id="ARBA00023043"/>
    </source>
</evidence>
<dbReference type="PANTHER" id="PTHR44207:SF1">
    <property type="entry name" value="SURFACE ANTIGEN BSPA-LIKE"/>
    <property type="match status" value="1"/>
</dbReference>
<accession>A0ABM7NRN7</accession>
<evidence type="ECO:0000256" key="1">
    <source>
        <dbReference type="ARBA" id="ARBA00022737"/>
    </source>
</evidence>
<organism evidence="3 4">
    <name type="scientific">Cotonvirus japonicus</name>
    <dbReference type="NCBI Taxonomy" id="2811091"/>
    <lineage>
        <taxon>Viruses</taxon>
        <taxon>Varidnaviria</taxon>
        <taxon>Bamfordvirae</taxon>
        <taxon>Nucleocytoviricota</taxon>
        <taxon>Megaviricetes</taxon>
        <taxon>Imitervirales</taxon>
        <taxon>Mimiviridae</taxon>
        <taxon>Megamimivirinae</taxon>
        <taxon>Cotonvirus</taxon>
        <taxon>Cotonvirus japonicum</taxon>
    </lineage>
</organism>
<dbReference type="InterPro" id="IPR002110">
    <property type="entry name" value="Ankyrin_rpt"/>
</dbReference>
<keyword evidence="4" id="KW-1185">Reference proteome</keyword>
<reference evidence="3 4" key="1">
    <citation type="submission" date="2021-02" db="EMBL/GenBank/DDBJ databases">
        <title>Cotonvirus japonicus, which uses Golgi apparatus of host cells for its virion factory, phylogenetically links tailed tupanvirus and icosahedral mimivirus.</title>
        <authorList>
            <person name="Takahashi H."/>
            <person name="Fukaya S."/>
            <person name="Song C."/>
            <person name="Murata K."/>
            <person name="Takemura M."/>
        </authorList>
    </citation>
    <scope>NUCLEOTIDE SEQUENCE [LARGE SCALE GENOMIC DNA]</scope>
</reference>
<dbReference type="PANTHER" id="PTHR44207">
    <property type="entry name" value="SURFACE ANTIGEN BSPA-LIKE-RELATED"/>
    <property type="match status" value="1"/>
</dbReference>
<dbReference type="SUPFAM" id="SSF48403">
    <property type="entry name" value="Ankyrin repeat"/>
    <property type="match status" value="1"/>
</dbReference>
<evidence type="ECO:0000313" key="4">
    <source>
        <dbReference type="Proteomes" id="UP001321479"/>
    </source>
</evidence>
<name>A0ABM7NRN7_9VIRU</name>
<dbReference type="InterPro" id="IPR036770">
    <property type="entry name" value="Ankyrin_rpt-contain_sf"/>
</dbReference>
<dbReference type="SMART" id="SM00248">
    <property type="entry name" value="ANK"/>
    <property type="match status" value="6"/>
</dbReference>
<proteinExistence type="predicted"/>
<dbReference type="Gene3D" id="1.25.40.20">
    <property type="entry name" value="Ankyrin repeat-containing domain"/>
    <property type="match status" value="1"/>
</dbReference>
<dbReference type="Proteomes" id="UP001321479">
    <property type="component" value="Segment"/>
</dbReference>